<dbReference type="OrthoDB" id="3215106at2"/>
<dbReference type="GeneID" id="55655834"/>
<name>A0A2R4T0P6_9ACTN</name>
<dbReference type="EMBL" id="CP026304">
    <property type="protein sequence ID" value="AVZ72682.1"/>
    <property type="molecule type" value="Genomic_DNA"/>
</dbReference>
<evidence type="ECO:0000313" key="1">
    <source>
        <dbReference type="EMBL" id="AVZ72682.1"/>
    </source>
</evidence>
<organism evidence="1 2">
    <name type="scientific">Streptomyces lunaelactis</name>
    <dbReference type="NCBI Taxonomy" id="1535768"/>
    <lineage>
        <taxon>Bacteria</taxon>
        <taxon>Bacillati</taxon>
        <taxon>Actinomycetota</taxon>
        <taxon>Actinomycetes</taxon>
        <taxon>Kitasatosporales</taxon>
        <taxon>Streptomycetaceae</taxon>
        <taxon>Streptomyces</taxon>
    </lineage>
</organism>
<dbReference type="RefSeq" id="WP_108148362.1">
    <property type="nucleotide sequence ID" value="NZ_CP026304.1"/>
</dbReference>
<gene>
    <name evidence="1" type="ORF">SLUN_11240</name>
</gene>
<dbReference type="AlphaFoldDB" id="A0A2R4T0P6"/>
<reference evidence="1 2" key="1">
    <citation type="submission" date="2018-01" db="EMBL/GenBank/DDBJ databases">
        <title>Complete genome sequence of Streptomyces lunaelactis MM109T, a Ferroverdin A producer isolated from cave moonmilk deposits.</title>
        <authorList>
            <person name="Naome A."/>
            <person name="Martinet L."/>
            <person name="Maciejewska M."/>
            <person name="Anderssen S."/>
            <person name="Adam D."/>
            <person name="Tenconi E."/>
            <person name="Deflandre B."/>
            <person name="Arguelles-Arias A."/>
            <person name="Calusinska M."/>
            <person name="Copieters W."/>
            <person name="Karim L."/>
            <person name="Hanikenne M."/>
            <person name="Baurain D."/>
            <person name="van Wezel G."/>
            <person name="Smargiasso N."/>
            <person name="de Pauw E."/>
            <person name="Delfosse P."/>
            <person name="Rigali S."/>
        </authorList>
    </citation>
    <scope>NUCLEOTIDE SEQUENCE [LARGE SCALE GENOMIC DNA]</scope>
    <source>
        <strain evidence="1 2">MM109</strain>
    </source>
</reference>
<sequence length="437" mass="47532">MQETKLRQLVQARRWTTYPAFLAQFHRAARVVAERDFDPRLASLTISEKTFKRWLTGQVRTQPRPDVVRVLEALFDQPISVLFQGVRETAPGLPPGETNGPSAERQIHMAAQRALRFSTLVLSDELSSDTIGTLHDEATRISLAYAVDPAPNLIADLLDLQDITFTLTEGRHRPDRSRELHFLAGVASGLMAKASLDLGNPRAALTQAKVALLCAERAGHHELAAKIISWQALTAYWAGWSRQAVDFARQGASLGTGGRVSIFLPAVEARAHAELGDRESAVTALAAAEEAAHRHETTDLDGLGGLFDFPHCRQAYFRAETHVLLDPASADAVRSADYAVAAMTAASPRDRYFANEASARAHQAVTRIATGDLDGAQEALAPVLELPAGCRNQDVVVSVMRAHRQLADAGRRTPGAGRSLQEQIEHFARTGPRSLGM</sequence>
<evidence type="ECO:0008006" key="3">
    <source>
        <dbReference type="Google" id="ProtNLM"/>
    </source>
</evidence>
<keyword evidence="2" id="KW-1185">Reference proteome</keyword>
<dbReference type="Proteomes" id="UP000244201">
    <property type="component" value="Chromosome"/>
</dbReference>
<proteinExistence type="predicted"/>
<protein>
    <recommendedName>
        <fullName evidence="3">XRE family transcriptional regulator</fullName>
    </recommendedName>
</protein>
<evidence type="ECO:0000313" key="2">
    <source>
        <dbReference type="Proteomes" id="UP000244201"/>
    </source>
</evidence>
<dbReference type="KEGG" id="slk:SLUN_11240"/>
<accession>A0A2R4T0P6</accession>